<name>A0A8J5RFJ4_ZIZPA</name>
<evidence type="ECO:0000313" key="1">
    <source>
        <dbReference type="EMBL" id="KAG8052751.1"/>
    </source>
</evidence>
<sequence length="78" mass="8579">MLEPRVFRPDAITARQCLRLEMRNLEVLSRRAASPDAWSAAASMGCDHAASTSKSTESRAHAATWLLADACEHATPRR</sequence>
<dbReference type="Proteomes" id="UP000729402">
    <property type="component" value="Unassembled WGS sequence"/>
</dbReference>
<evidence type="ECO:0000313" key="2">
    <source>
        <dbReference type="Proteomes" id="UP000729402"/>
    </source>
</evidence>
<gene>
    <name evidence="1" type="ORF">GUJ93_ZPchr0001g32291</name>
</gene>
<dbReference type="AlphaFoldDB" id="A0A8J5RFJ4"/>
<reference evidence="1" key="2">
    <citation type="submission" date="2021-02" db="EMBL/GenBank/DDBJ databases">
        <authorList>
            <person name="Kimball J.A."/>
            <person name="Haas M.W."/>
            <person name="Macchietto M."/>
            <person name="Kono T."/>
            <person name="Duquette J."/>
            <person name="Shao M."/>
        </authorList>
    </citation>
    <scope>NUCLEOTIDE SEQUENCE</scope>
    <source>
        <tissue evidence="1">Fresh leaf tissue</tissue>
    </source>
</reference>
<comment type="caution">
    <text evidence="1">The sequence shown here is derived from an EMBL/GenBank/DDBJ whole genome shotgun (WGS) entry which is preliminary data.</text>
</comment>
<accession>A0A8J5RFJ4</accession>
<reference evidence="1" key="1">
    <citation type="journal article" date="2021" name="bioRxiv">
        <title>Whole Genome Assembly and Annotation of Northern Wild Rice, Zizania palustris L., Supports a Whole Genome Duplication in the Zizania Genus.</title>
        <authorList>
            <person name="Haas M."/>
            <person name="Kono T."/>
            <person name="Macchietto M."/>
            <person name="Millas R."/>
            <person name="McGilp L."/>
            <person name="Shao M."/>
            <person name="Duquette J."/>
            <person name="Hirsch C.N."/>
            <person name="Kimball J."/>
        </authorList>
    </citation>
    <scope>NUCLEOTIDE SEQUENCE</scope>
    <source>
        <tissue evidence="1">Fresh leaf tissue</tissue>
    </source>
</reference>
<organism evidence="1 2">
    <name type="scientific">Zizania palustris</name>
    <name type="common">Northern wild rice</name>
    <dbReference type="NCBI Taxonomy" id="103762"/>
    <lineage>
        <taxon>Eukaryota</taxon>
        <taxon>Viridiplantae</taxon>
        <taxon>Streptophyta</taxon>
        <taxon>Embryophyta</taxon>
        <taxon>Tracheophyta</taxon>
        <taxon>Spermatophyta</taxon>
        <taxon>Magnoliopsida</taxon>
        <taxon>Liliopsida</taxon>
        <taxon>Poales</taxon>
        <taxon>Poaceae</taxon>
        <taxon>BOP clade</taxon>
        <taxon>Oryzoideae</taxon>
        <taxon>Oryzeae</taxon>
        <taxon>Zizaniinae</taxon>
        <taxon>Zizania</taxon>
    </lineage>
</organism>
<keyword evidence="2" id="KW-1185">Reference proteome</keyword>
<protein>
    <submittedName>
        <fullName evidence="1">Uncharacterized protein</fullName>
    </submittedName>
</protein>
<dbReference type="EMBL" id="JAAALK010000288">
    <property type="protein sequence ID" value="KAG8052751.1"/>
    <property type="molecule type" value="Genomic_DNA"/>
</dbReference>
<proteinExistence type="predicted"/>